<name>A0A5C3N0C6_9AGAM</name>
<dbReference type="PANTHER" id="PTHR33365">
    <property type="entry name" value="YALI0B05434P"/>
    <property type="match status" value="1"/>
</dbReference>
<comment type="pathway">
    <text evidence="1">Mycotoxin biosynthesis.</text>
</comment>
<evidence type="ECO:0000313" key="4">
    <source>
        <dbReference type="EMBL" id="TFK51054.1"/>
    </source>
</evidence>
<evidence type="ECO:0000256" key="3">
    <source>
        <dbReference type="ARBA" id="ARBA00035112"/>
    </source>
</evidence>
<dbReference type="PANTHER" id="PTHR33365:SF11">
    <property type="entry name" value="TAT PATHWAY SIGNAL SEQUENCE"/>
    <property type="match status" value="1"/>
</dbReference>
<dbReference type="Pfam" id="PF11807">
    <property type="entry name" value="UstYa"/>
    <property type="match status" value="1"/>
</dbReference>
<sequence length="228" mass="26019">MSLQSPPMQITMQRYFMVAFTLLTSILLQAGVISWTKLRQNSDATELRSEEAANSIAWAIPEPGIVAMSFEETIHYQLEGPDADAEWHALYPGNGAINLGSGHEPFSLTMFHQLRCLDIVRIDLMRISNSKESLQPSRLARHCFNYLRQMSHCHADKHIDPLATEVGSTLPNIHICRDWSSVYTEVGKIQQRDIRWRSNQVRDPYFPSESSPDAVHRLWKMSGSRCYA</sequence>
<evidence type="ECO:0000256" key="2">
    <source>
        <dbReference type="ARBA" id="ARBA00023002"/>
    </source>
</evidence>
<dbReference type="OrthoDB" id="3687641at2759"/>
<dbReference type="AlphaFoldDB" id="A0A5C3N0C6"/>
<gene>
    <name evidence="4" type="ORF">OE88DRAFT_1660294</name>
</gene>
<dbReference type="GO" id="GO:0016491">
    <property type="term" value="F:oxidoreductase activity"/>
    <property type="evidence" value="ECO:0007669"/>
    <property type="project" value="UniProtKB-KW"/>
</dbReference>
<dbReference type="GO" id="GO:0043386">
    <property type="term" value="P:mycotoxin biosynthetic process"/>
    <property type="evidence" value="ECO:0007669"/>
    <property type="project" value="InterPro"/>
</dbReference>
<dbReference type="InterPro" id="IPR021765">
    <property type="entry name" value="UstYa-like"/>
</dbReference>
<evidence type="ECO:0000313" key="5">
    <source>
        <dbReference type="Proteomes" id="UP000305948"/>
    </source>
</evidence>
<accession>A0A5C3N0C6</accession>
<reference evidence="4 5" key="1">
    <citation type="journal article" date="2019" name="Nat. Ecol. Evol.">
        <title>Megaphylogeny resolves global patterns of mushroom evolution.</title>
        <authorList>
            <person name="Varga T."/>
            <person name="Krizsan K."/>
            <person name="Foldi C."/>
            <person name="Dima B."/>
            <person name="Sanchez-Garcia M."/>
            <person name="Sanchez-Ramirez S."/>
            <person name="Szollosi G.J."/>
            <person name="Szarkandi J.G."/>
            <person name="Papp V."/>
            <person name="Albert L."/>
            <person name="Andreopoulos W."/>
            <person name="Angelini C."/>
            <person name="Antonin V."/>
            <person name="Barry K.W."/>
            <person name="Bougher N.L."/>
            <person name="Buchanan P."/>
            <person name="Buyck B."/>
            <person name="Bense V."/>
            <person name="Catcheside P."/>
            <person name="Chovatia M."/>
            <person name="Cooper J."/>
            <person name="Damon W."/>
            <person name="Desjardin D."/>
            <person name="Finy P."/>
            <person name="Geml J."/>
            <person name="Haridas S."/>
            <person name="Hughes K."/>
            <person name="Justo A."/>
            <person name="Karasinski D."/>
            <person name="Kautmanova I."/>
            <person name="Kiss B."/>
            <person name="Kocsube S."/>
            <person name="Kotiranta H."/>
            <person name="LaButti K.M."/>
            <person name="Lechner B.E."/>
            <person name="Liimatainen K."/>
            <person name="Lipzen A."/>
            <person name="Lukacs Z."/>
            <person name="Mihaltcheva S."/>
            <person name="Morgado L.N."/>
            <person name="Niskanen T."/>
            <person name="Noordeloos M.E."/>
            <person name="Ohm R.A."/>
            <person name="Ortiz-Santana B."/>
            <person name="Ovrebo C."/>
            <person name="Racz N."/>
            <person name="Riley R."/>
            <person name="Savchenko A."/>
            <person name="Shiryaev A."/>
            <person name="Soop K."/>
            <person name="Spirin V."/>
            <person name="Szebenyi C."/>
            <person name="Tomsovsky M."/>
            <person name="Tulloss R.E."/>
            <person name="Uehling J."/>
            <person name="Grigoriev I.V."/>
            <person name="Vagvolgyi C."/>
            <person name="Papp T."/>
            <person name="Martin F.M."/>
            <person name="Miettinen O."/>
            <person name="Hibbett D.S."/>
            <person name="Nagy L.G."/>
        </authorList>
    </citation>
    <scope>NUCLEOTIDE SEQUENCE [LARGE SCALE GENOMIC DNA]</scope>
    <source>
        <strain evidence="4 5">OMC1185</strain>
    </source>
</reference>
<keyword evidence="2" id="KW-0560">Oxidoreductase</keyword>
<comment type="similarity">
    <text evidence="3">Belongs to the ustYa family.</text>
</comment>
<protein>
    <submittedName>
        <fullName evidence="4">Uncharacterized protein</fullName>
    </submittedName>
</protein>
<dbReference type="Proteomes" id="UP000305948">
    <property type="component" value="Unassembled WGS sequence"/>
</dbReference>
<dbReference type="EMBL" id="ML213512">
    <property type="protein sequence ID" value="TFK51054.1"/>
    <property type="molecule type" value="Genomic_DNA"/>
</dbReference>
<keyword evidence="5" id="KW-1185">Reference proteome</keyword>
<evidence type="ECO:0000256" key="1">
    <source>
        <dbReference type="ARBA" id="ARBA00004685"/>
    </source>
</evidence>
<proteinExistence type="inferred from homology"/>
<organism evidence="4 5">
    <name type="scientific">Heliocybe sulcata</name>
    <dbReference type="NCBI Taxonomy" id="5364"/>
    <lineage>
        <taxon>Eukaryota</taxon>
        <taxon>Fungi</taxon>
        <taxon>Dikarya</taxon>
        <taxon>Basidiomycota</taxon>
        <taxon>Agaricomycotina</taxon>
        <taxon>Agaricomycetes</taxon>
        <taxon>Gloeophyllales</taxon>
        <taxon>Gloeophyllaceae</taxon>
        <taxon>Heliocybe</taxon>
    </lineage>
</organism>
<dbReference type="STRING" id="5364.A0A5C3N0C6"/>